<reference evidence="1" key="1">
    <citation type="submission" date="2020-08" db="EMBL/GenBank/DDBJ databases">
        <title>Multicomponent nature underlies the extraordinary mechanical properties of spider dragline silk.</title>
        <authorList>
            <person name="Kono N."/>
            <person name="Nakamura H."/>
            <person name="Mori M."/>
            <person name="Yoshida Y."/>
            <person name="Ohtoshi R."/>
            <person name="Malay A.D."/>
            <person name="Moran D.A.P."/>
            <person name="Tomita M."/>
            <person name="Numata K."/>
            <person name="Arakawa K."/>
        </authorList>
    </citation>
    <scope>NUCLEOTIDE SEQUENCE</scope>
</reference>
<evidence type="ECO:0000313" key="1">
    <source>
        <dbReference type="EMBL" id="GFY63330.1"/>
    </source>
</evidence>
<proteinExistence type="predicted"/>
<dbReference type="EMBL" id="BMAV01014734">
    <property type="protein sequence ID" value="GFY63330.1"/>
    <property type="molecule type" value="Genomic_DNA"/>
</dbReference>
<dbReference type="AlphaFoldDB" id="A0A8X6Y2R2"/>
<protein>
    <submittedName>
        <fullName evidence="1">Uncharacterized protein</fullName>
    </submittedName>
</protein>
<evidence type="ECO:0000313" key="2">
    <source>
        <dbReference type="Proteomes" id="UP000886998"/>
    </source>
</evidence>
<sequence>MLMLPSIADSRVRIDGRLLESDVFFNPVSKNRVLSPADSARPHTLVCLCFSNTTAANQEKAERKEKENLMEELRNGVRDIRE</sequence>
<organism evidence="1 2">
    <name type="scientific">Trichonephila inaurata madagascariensis</name>
    <dbReference type="NCBI Taxonomy" id="2747483"/>
    <lineage>
        <taxon>Eukaryota</taxon>
        <taxon>Metazoa</taxon>
        <taxon>Ecdysozoa</taxon>
        <taxon>Arthropoda</taxon>
        <taxon>Chelicerata</taxon>
        <taxon>Arachnida</taxon>
        <taxon>Araneae</taxon>
        <taxon>Araneomorphae</taxon>
        <taxon>Entelegynae</taxon>
        <taxon>Araneoidea</taxon>
        <taxon>Nephilidae</taxon>
        <taxon>Trichonephila</taxon>
        <taxon>Trichonephila inaurata</taxon>
    </lineage>
</organism>
<dbReference type="Proteomes" id="UP000886998">
    <property type="component" value="Unassembled WGS sequence"/>
</dbReference>
<comment type="caution">
    <text evidence="1">The sequence shown here is derived from an EMBL/GenBank/DDBJ whole genome shotgun (WGS) entry which is preliminary data.</text>
</comment>
<keyword evidence="2" id="KW-1185">Reference proteome</keyword>
<gene>
    <name evidence="1" type="ORF">TNIN_325721</name>
</gene>
<accession>A0A8X6Y2R2</accession>
<name>A0A8X6Y2R2_9ARAC</name>